<dbReference type="AlphaFoldDB" id="A0A2T2ZZU8"/>
<comment type="similarity">
    <text evidence="1">Belongs to the PAL/histidase family.</text>
</comment>
<gene>
    <name evidence="2" type="ORF">BD289DRAFT_355069</name>
</gene>
<dbReference type="GO" id="GO:0016841">
    <property type="term" value="F:ammonia-lyase activity"/>
    <property type="evidence" value="ECO:0007669"/>
    <property type="project" value="InterPro"/>
</dbReference>
<dbReference type="Gene3D" id="1.20.200.10">
    <property type="entry name" value="Fumarase/aspartase (Central domain)"/>
    <property type="match status" value="1"/>
</dbReference>
<dbReference type="InterPro" id="IPR008948">
    <property type="entry name" value="L-Aspartase-like"/>
</dbReference>
<feature type="non-terminal residue" evidence="2">
    <location>
        <position position="299"/>
    </location>
</feature>
<protein>
    <submittedName>
        <fullName evidence="2">Aromatic amino acid lyase</fullName>
    </submittedName>
</protein>
<dbReference type="SUPFAM" id="SSF48557">
    <property type="entry name" value="L-aspartase-like"/>
    <property type="match status" value="1"/>
</dbReference>
<name>A0A2T2ZZU8_9PEZI</name>
<dbReference type="PANTHER" id="PTHR10362">
    <property type="entry name" value="HISTIDINE AMMONIA-LYASE"/>
    <property type="match status" value="1"/>
</dbReference>
<dbReference type="STRING" id="2025994.A0A2T2ZZU8"/>
<proteinExistence type="inferred from homology"/>
<organism evidence="2 3">
    <name type="scientific">Coniella lustricola</name>
    <dbReference type="NCBI Taxonomy" id="2025994"/>
    <lineage>
        <taxon>Eukaryota</taxon>
        <taxon>Fungi</taxon>
        <taxon>Dikarya</taxon>
        <taxon>Ascomycota</taxon>
        <taxon>Pezizomycotina</taxon>
        <taxon>Sordariomycetes</taxon>
        <taxon>Sordariomycetidae</taxon>
        <taxon>Diaporthales</taxon>
        <taxon>Schizoparmaceae</taxon>
        <taxon>Coniella</taxon>
    </lineage>
</organism>
<dbReference type="PROSITE" id="PS00488">
    <property type="entry name" value="PAL_HISTIDASE"/>
    <property type="match status" value="1"/>
</dbReference>
<dbReference type="Proteomes" id="UP000241462">
    <property type="component" value="Unassembled WGS sequence"/>
</dbReference>
<dbReference type="InParanoid" id="A0A2T2ZZU8"/>
<keyword evidence="3" id="KW-1185">Reference proteome</keyword>
<accession>A0A2T2ZZU8</accession>
<evidence type="ECO:0000256" key="1">
    <source>
        <dbReference type="ARBA" id="ARBA00007238"/>
    </source>
</evidence>
<dbReference type="InterPro" id="IPR024083">
    <property type="entry name" value="Fumarase/histidase_N"/>
</dbReference>
<dbReference type="EMBL" id="KZ678536">
    <property type="protein sequence ID" value="PSR80245.1"/>
    <property type="molecule type" value="Genomic_DNA"/>
</dbReference>
<dbReference type="OrthoDB" id="10051290at2759"/>
<evidence type="ECO:0000313" key="3">
    <source>
        <dbReference type="Proteomes" id="UP000241462"/>
    </source>
</evidence>
<dbReference type="Pfam" id="PF00221">
    <property type="entry name" value="Lyase_aromatic"/>
    <property type="match status" value="1"/>
</dbReference>
<feature type="non-terminal residue" evidence="2">
    <location>
        <position position="1"/>
    </location>
</feature>
<reference evidence="2 3" key="1">
    <citation type="journal article" date="2018" name="Mycol. Prog.">
        <title>Coniella lustricola, a new species from submerged detritus.</title>
        <authorList>
            <person name="Raudabaugh D.B."/>
            <person name="Iturriaga T."/>
            <person name="Carver A."/>
            <person name="Mondo S."/>
            <person name="Pangilinan J."/>
            <person name="Lipzen A."/>
            <person name="He G."/>
            <person name="Amirebrahimi M."/>
            <person name="Grigoriev I.V."/>
            <person name="Miller A.N."/>
        </authorList>
    </citation>
    <scope>NUCLEOTIDE SEQUENCE [LARGE SCALE GENOMIC DNA]</scope>
    <source>
        <strain evidence="2 3">B22-T-1</strain>
    </source>
</reference>
<dbReference type="InterPro" id="IPR022313">
    <property type="entry name" value="Phe/His_NH3-lyase_AS"/>
</dbReference>
<evidence type="ECO:0000313" key="2">
    <source>
        <dbReference type="EMBL" id="PSR80245.1"/>
    </source>
</evidence>
<keyword evidence="2" id="KW-0456">Lyase</keyword>
<dbReference type="InterPro" id="IPR001106">
    <property type="entry name" value="Aromatic_Lyase"/>
</dbReference>
<sequence length="299" mass="31577">PGKVTIQDLRAYYNGCASLELDVASLEGRMQFATDCVVASRKHEAEAYYAMTTGVGKLASVRVSVEDAEKLQENLVLSHCCGIGPPLPMDIVRLIMVLKMLSLSHGASGVRAHLVRFLATMLDNKLTPIIPEKGSVGASGDLAPLSHLTAAMLGQGCIKTGNGETIAAAKALLSVGLEPVRLKAKEGVAMINGTQVSTAIALAGLFRAHRALASSIVSGALSTDAAMESTAPFHPEIHLLRGHRGQKDVAMVLRALIQDSEVRASHLLGDPRVQDPYCLRCQPQVLGACLDLLRQAAST</sequence>
<dbReference type="Gene3D" id="1.10.275.10">
    <property type="entry name" value="Fumarase/aspartase (N-terminal domain)"/>
    <property type="match status" value="1"/>
</dbReference>